<dbReference type="EMBL" id="GDHC01007029">
    <property type="protein sequence ID" value="JAQ11600.1"/>
    <property type="molecule type" value="Transcribed_RNA"/>
</dbReference>
<feature type="compositionally biased region" description="Polar residues" evidence="2">
    <location>
        <begin position="177"/>
        <end position="197"/>
    </location>
</feature>
<accession>A0A146LZ28</accession>
<proteinExistence type="predicted"/>
<dbReference type="PROSITE" id="PS50012">
    <property type="entry name" value="RCC1_3"/>
    <property type="match status" value="1"/>
</dbReference>
<feature type="compositionally biased region" description="Basic and acidic residues" evidence="2">
    <location>
        <begin position="104"/>
        <end position="114"/>
    </location>
</feature>
<gene>
    <name evidence="3" type="ORF">g.83832</name>
</gene>
<feature type="compositionally biased region" description="Basic and acidic residues" evidence="2">
    <location>
        <begin position="154"/>
        <end position="170"/>
    </location>
</feature>
<feature type="compositionally biased region" description="Basic and acidic residues" evidence="2">
    <location>
        <begin position="121"/>
        <end position="146"/>
    </location>
</feature>
<feature type="repeat" description="RCC1" evidence="1">
    <location>
        <begin position="417"/>
        <end position="475"/>
    </location>
</feature>
<reference evidence="3" key="1">
    <citation type="journal article" date="2016" name="Gigascience">
        <title>De novo construction of an expanded transcriptome assembly for the western tarnished plant bug, Lygus hesperus.</title>
        <authorList>
            <person name="Tassone E.E."/>
            <person name="Geib S.M."/>
            <person name="Hall B."/>
            <person name="Fabrick J.A."/>
            <person name="Brent C.S."/>
            <person name="Hull J.J."/>
        </authorList>
    </citation>
    <scope>NUCLEOTIDE SEQUENCE</scope>
</reference>
<dbReference type="AlphaFoldDB" id="A0A146LZ28"/>
<evidence type="ECO:0000256" key="1">
    <source>
        <dbReference type="PROSITE-ProRule" id="PRU00235"/>
    </source>
</evidence>
<feature type="compositionally biased region" description="Basic and acidic residues" evidence="2">
    <location>
        <begin position="48"/>
        <end position="71"/>
    </location>
</feature>
<evidence type="ECO:0000256" key="2">
    <source>
        <dbReference type="SAM" id="MobiDB-lite"/>
    </source>
</evidence>
<organism evidence="3">
    <name type="scientific">Lygus hesperus</name>
    <name type="common">Western plant bug</name>
    <dbReference type="NCBI Taxonomy" id="30085"/>
    <lineage>
        <taxon>Eukaryota</taxon>
        <taxon>Metazoa</taxon>
        <taxon>Ecdysozoa</taxon>
        <taxon>Arthropoda</taxon>
        <taxon>Hexapoda</taxon>
        <taxon>Insecta</taxon>
        <taxon>Pterygota</taxon>
        <taxon>Neoptera</taxon>
        <taxon>Paraneoptera</taxon>
        <taxon>Hemiptera</taxon>
        <taxon>Heteroptera</taxon>
        <taxon>Panheteroptera</taxon>
        <taxon>Cimicomorpha</taxon>
        <taxon>Miridae</taxon>
        <taxon>Mirini</taxon>
        <taxon>Lygus</taxon>
    </lineage>
</organism>
<evidence type="ECO:0000313" key="3">
    <source>
        <dbReference type="EMBL" id="JAQ11600.1"/>
    </source>
</evidence>
<feature type="non-terminal residue" evidence="3">
    <location>
        <position position="491"/>
    </location>
</feature>
<dbReference type="InterPro" id="IPR000408">
    <property type="entry name" value="Reg_chr_condens"/>
</dbReference>
<sequence length="491" mass="53950">MLLRNFSSCRFRVPSLSIAGKSTNLGDSISSYFLQKCSSRVLDQLKRGLSEKSRDPKDFTRYSGRPDDPPKKARKWTGRPVGPCEQKDDTSPASELKTPTKWTGRSEDTSGDHKKSPRMGRPPDDTKKARWTGRPEDTNKPGKRQTENAVKIGRPTDTKRNGKWTGRPEETCEYPGKQNQDKSLASPAKSDNSSTSGKSDDNGFGNSKASIAAASLPNISGPIHPSIVNVEMSKATELSPPDSLTSSSTTQEVPYHNQMLTGFESERIQTDATPTEKVIAIQEIVSAQLGGVLGQSKTGLNNVSASFKTNNVGPELIATSPLEPTATSPKIGGWFPEQYVDVMSQRSSLQPTRISPGKQSTTFPVEAEQLKPLSSTLAPQIPELKRSVSRKTSLDVKIPGAPKLKVVNDTFNEKRRHRIYSFGLSETGALGLHKPSEGRRWRKFISRPLRHQFAEETRVISAESGYGFTLFYVNSESNVKLYGCGINTDFQ</sequence>
<feature type="region of interest" description="Disordered" evidence="2">
    <location>
        <begin position="48"/>
        <end position="206"/>
    </location>
</feature>
<name>A0A146LZ28_LYGHE</name>
<protein>
    <submittedName>
        <fullName evidence="3">Uncharacterized protein</fullName>
    </submittedName>
</protein>